<dbReference type="EMBL" id="KE525345">
    <property type="protein sequence ID" value="KFB49394.1"/>
    <property type="molecule type" value="Genomic_DNA"/>
</dbReference>
<dbReference type="AlphaFoldDB" id="A0A084WGQ0"/>
<keyword evidence="3" id="KW-1185">Reference proteome</keyword>
<gene>
    <name evidence="1" type="ORF">ZHAS_00017494</name>
</gene>
<proteinExistence type="predicted"/>
<protein>
    <submittedName>
        <fullName evidence="1 2">Protein NHR-187</fullName>
    </submittedName>
</protein>
<evidence type="ECO:0000313" key="1">
    <source>
        <dbReference type="EMBL" id="KFB49394.1"/>
    </source>
</evidence>
<dbReference type="EMBL" id="ATLV01023660">
    <property type="status" value="NOT_ANNOTATED_CDS"/>
    <property type="molecule type" value="Genomic_DNA"/>
</dbReference>
<dbReference type="VEuPathDB" id="VectorBase:ASIC017494"/>
<name>A0A084WGQ0_ANOSI</name>
<dbReference type="Proteomes" id="UP000030765">
    <property type="component" value="Unassembled WGS sequence"/>
</dbReference>
<reference evidence="2" key="2">
    <citation type="submission" date="2020-05" db="UniProtKB">
        <authorList>
            <consortium name="EnsemblMetazoa"/>
        </authorList>
    </citation>
    <scope>IDENTIFICATION</scope>
</reference>
<reference evidence="1 3" key="1">
    <citation type="journal article" date="2014" name="BMC Genomics">
        <title>Genome sequence of Anopheles sinensis provides insight into genetics basis of mosquito competence for malaria parasites.</title>
        <authorList>
            <person name="Zhou D."/>
            <person name="Zhang D."/>
            <person name="Ding G."/>
            <person name="Shi L."/>
            <person name="Hou Q."/>
            <person name="Ye Y."/>
            <person name="Xu Y."/>
            <person name="Zhou H."/>
            <person name="Xiong C."/>
            <person name="Li S."/>
            <person name="Yu J."/>
            <person name="Hong S."/>
            <person name="Yu X."/>
            <person name="Zou P."/>
            <person name="Chen C."/>
            <person name="Chang X."/>
            <person name="Wang W."/>
            <person name="Lv Y."/>
            <person name="Sun Y."/>
            <person name="Ma L."/>
            <person name="Shen B."/>
            <person name="Zhu C."/>
        </authorList>
    </citation>
    <scope>NUCLEOTIDE SEQUENCE [LARGE SCALE GENOMIC DNA]</scope>
</reference>
<dbReference type="EnsemblMetazoa" id="ASIC017494-RA">
    <property type="protein sequence ID" value="ASIC017494-PA"/>
    <property type="gene ID" value="ASIC017494"/>
</dbReference>
<evidence type="ECO:0000313" key="2">
    <source>
        <dbReference type="EnsemblMetazoa" id="ASIC017494-PA"/>
    </source>
</evidence>
<evidence type="ECO:0000313" key="3">
    <source>
        <dbReference type="Proteomes" id="UP000030765"/>
    </source>
</evidence>
<sequence length="177" mass="19968">MLTVVTRKPHTTVSSSRWCANFELGLRKRTHIRTKDPPEIRRLRPKRKDHKDLCVRLSGVKLDLPLHTTPDDRATTNGRIDECNCQSGHAFCDGPSFDSLRKGHNSFPVLINSQRAQLVCPPNDGSPRVAQWKRSYGNVHHHEPCFIFTISSMMGSLDRLPEPGADDARVPASMYVT</sequence>
<organism evidence="1">
    <name type="scientific">Anopheles sinensis</name>
    <name type="common">Mosquito</name>
    <dbReference type="NCBI Taxonomy" id="74873"/>
    <lineage>
        <taxon>Eukaryota</taxon>
        <taxon>Metazoa</taxon>
        <taxon>Ecdysozoa</taxon>
        <taxon>Arthropoda</taxon>
        <taxon>Hexapoda</taxon>
        <taxon>Insecta</taxon>
        <taxon>Pterygota</taxon>
        <taxon>Neoptera</taxon>
        <taxon>Endopterygota</taxon>
        <taxon>Diptera</taxon>
        <taxon>Nematocera</taxon>
        <taxon>Culicoidea</taxon>
        <taxon>Culicidae</taxon>
        <taxon>Anophelinae</taxon>
        <taxon>Anopheles</taxon>
    </lineage>
</organism>
<accession>A0A084WGQ0</accession>